<feature type="transmembrane region" description="Helical" evidence="5">
    <location>
        <begin position="97"/>
        <end position="125"/>
    </location>
</feature>
<evidence type="ECO:0000256" key="4">
    <source>
        <dbReference type="ARBA" id="ARBA00023136"/>
    </source>
</evidence>
<evidence type="ECO:0000256" key="1">
    <source>
        <dbReference type="ARBA" id="ARBA00004141"/>
    </source>
</evidence>
<name>A0A5C5VK82_9BACT</name>
<protein>
    <submittedName>
        <fullName evidence="7">Serine/threonine exchanger SteT</fullName>
    </submittedName>
</protein>
<comment type="caution">
    <text evidence="7">The sequence shown here is derived from an EMBL/GenBank/DDBJ whole genome shotgun (WGS) entry which is preliminary data.</text>
</comment>
<sequence>MNDASPDSPASPSPARLTREVGLVGAILLGLGSIIGTGIFVSIGIAAGAAGPAVLLAIPLAAMLAICNGLSSAQLAAAHPVSGGTYEYGYRWLHPSLGFLAGWMFVAAKSASAATAALGFSGYLLNLFQIDAPAWRLPISLVMVLLVTGAILTGIRRSNFANAVLVTISLVALALLIFFGLSSFSSERITPFFSPVSTNLTPPLGFAQAVALMFVAYTGYGRIATLGEEVVNPRRTIPIAIIATLGIAMAFYWLIGFVAVGVLGADELSAATLQQGAPLELVAIRIGSPLLSNVIAVGATTAMAGVLLNLVLGLSRVVLAMGRRRDLPAIFGELNAANTTPTAAVLLVALIVMGLTLIGDVKTTWSFSAFTVLIYYALTNLAAIRLTPAERLYPTTVSWLGLAICLLLPFWVDAAVWQAGLALIAVGMIWYAAANWLRKQ</sequence>
<dbReference type="PANTHER" id="PTHR42770:SF7">
    <property type="entry name" value="MEMBRANE PROTEIN"/>
    <property type="match status" value="1"/>
</dbReference>
<accession>A0A5C5VK82</accession>
<organism evidence="7 8">
    <name type="scientific">Blastopirellula retiformator</name>
    <dbReference type="NCBI Taxonomy" id="2527970"/>
    <lineage>
        <taxon>Bacteria</taxon>
        <taxon>Pseudomonadati</taxon>
        <taxon>Planctomycetota</taxon>
        <taxon>Planctomycetia</taxon>
        <taxon>Pirellulales</taxon>
        <taxon>Pirellulaceae</taxon>
        <taxon>Blastopirellula</taxon>
    </lineage>
</organism>
<feature type="transmembrane region" description="Helical" evidence="5">
    <location>
        <begin position="162"/>
        <end position="184"/>
    </location>
</feature>
<keyword evidence="4 5" id="KW-0472">Membrane</keyword>
<gene>
    <name evidence="7" type="primary">steT_1</name>
    <name evidence="7" type="ORF">Enr8_07110</name>
</gene>
<dbReference type="EMBL" id="SJPF01000001">
    <property type="protein sequence ID" value="TWT39016.1"/>
    <property type="molecule type" value="Genomic_DNA"/>
</dbReference>
<dbReference type="Proteomes" id="UP000318878">
    <property type="component" value="Unassembled WGS sequence"/>
</dbReference>
<reference evidence="7 8" key="1">
    <citation type="submission" date="2019-02" db="EMBL/GenBank/DDBJ databases">
        <title>Deep-cultivation of Planctomycetes and their phenomic and genomic characterization uncovers novel biology.</title>
        <authorList>
            <person name="Wiegand S."/>
            <person name="Jogler M."/>
            <person name="Boedeker C."/>
            <person name="Pinto D."/>
            <person name="Vollmers J."/>
            <person name="Rivas-Marin E."/>
            <person name="Kohn T."/>
            <person name="Peeters S.H."/>
            <person name="Heuer A."/>
            <person name="Rast P."/>
            <person name="Oberbeckmann S."/>
            <person name="Bunk B."/>
            <person name="Jeske O."/>
            <person name="Meyerdierks A."/>
            <person name="Storesund J.E."/>
            <person name="Kallscheuer N."/>
            <person name="Luecker S."/>
            <person name="Lage O.M."/>
            <person name="Pohl T."/>
            <person name="Merkel B.J."/>
            <person name="Hornburger P."/>
            <person name="Mueller R.-W."/>
            <person name="Bruemmer F."/>
            <person name="Labrenz M."/>
            <person name="Spormann A.M."/>
            <person name="Op Den Camp H."/>
            <person name="Overmann J."/>
            <person name="Amann R."/>
            <person name="Jetten M.S.M."/>
            <person name="Mascher T."/>
            <person name="Medema M.H."/>
            <person name="Devos D.P."/>
            <person name="Kaster A.-K."/>
            <person name="Ovreas L."/>
            <person name="Rohde M."/>
            <person name="Galperin M.Y."/>
            <person name="Jogler C."/>
        </authorList>
    </citation>
    <scope>NUCLEOTIDE SEQUENCE [LARGE SCALE GENOMIC DNA]</scope>
    <source>
        <strain evidence="7 8">Enr8</strain>
    </source>
</reference>
<proteinExistence type="predicted"/>
<comment type="subcellular location">
    <subcellularLocation>
        <location evidence="1">Membrane</location>
        <topology evidence="1">Multi-pass membrane protein</topology>
    </subcellularLocation>
</comment>
<evidence type="ECO:0000313" key="7">
    <source>
        <dbReference type="EMBL" id="TWT39016.1"/>
    </source>
</evidence>
<evidence type="ECO:0000256" key="2">
    <source>
        <dbReference type="ARBA" id="ARBA00022692"/>
    </source>
</evidence>
<feature type="transmembrane region" description="Helical" evidence="5">
    <location>
        <begin position="391"/>
        <end position="411"/>
    </location>
</feature>
<feature type="transmembrane region" description="Helical" evidence="5">
    <location>
        <begin position="21"/>
        <end position="47"/>
    </location>
</feature>
<feature type="transmembrane region" description="Helical" evidence="5">
    <location>
        <begin position="237"/>
        <end position="263"/>
    </location>
</feature>
<dbReference type="PIRSF" id="PIRSF006060">
    <property type="entry name" value="AA_transporter"/>
    <property type="match status" value="1"/>
</dbReference>
<dbReference type="GO" id="GO:0055085">
    <property type="term" value="P:transmembrane transport"/>
    <property type="evidence" value="ECO:0007669"/>
    <property type="project" value="InterPro"/>
</dbReference>
<keyword evidence="8" id="KW-1185">Reference proteome</keyword>
<dbReference type="PANTHER" id="PTHR42770">
    <property type="entry name" value="AMINO ACID TRANSPORTER-RELATED"/>
    <property type="match status" value="1"/>
</dbReference>
<feature type="transmembrane region" description="Helical" evidence="5">
    <location>
        <begin position="365"/>
        <end position="384"/>
    </location>
</feature>
<feature type="transmembrane region" description="Helical" evidence="5">
    <location>
        <begin position="204"/>
        <end position="225"/>
    </location>
</feature>
<dbReference type="InterPro" id="IPR004841">
    <property type="entry name" value="AA-permease/SLC12A_dom"/>
</dbReference>
<dbReference type="InterPro" id="IPR050367">
    <property type="entry name" value="APC_superfamily"/>
</dbReference>
<dbReference type="Gene3D" id="1.20.1740.10">
    <property type="entry name" value="Amino acid/polyamine transporter I"/>
    <property type="match status" value="1"/>
</dbReference>
<keyword evidence="3 5" id="KW-1133">Transmembrane helix</keyword>
<evidence type="ECO:0000313" key="8">
    <source>
        <dbReference type="Proteomes" id="UP000318878"/>
    </source>
</evidence>
<evidence type="ECO:0000256" key="5">
    <source>
        <dbReference type="SAM" id="Phobius"/>
    </source>
</evidence>
<dbReference type="OrthoDB" id="259687at2"/>
<dbReference type="AlphaFoldDB" id="A0A5C5VK82"/>
<feature type="transmembrane region" description="Helical" evidence="5">
    <location>
        <begin position="340"/>
        <end position="359"/>
    </location>
</feature>
<dbReference type="RefSeq" id="WP_146429220.1">
    <property type="nucleotide sequence ID" value="NZ_SJPF01000001.1"/>
</dbReference>
<evidence type="ECO:0000259" key="6">
    <source>
        <dbReference type="Pfam" id="PF00324"/>
    </source>
</evidence>
<feature type="domain" description="Amino acid permease/ SLC12A" evidence="6">
    <location>
        <begin position="26"/>
        <end position="435"/>
    </location>
</feature>
<feature type="transmembrane region" description="Helical" evidence="5">
    <location>
        <begin position="294"/>
        <end position="319"/>
    </location>
</feature>
<dbReference type="GO" id="GO:0016020">
    <property type="term" value="C:membrane"/>
    <property type="evidence" value="ECO:0007669"/>
    <property type="project" value="UniProtKB-SubCell"/>
</dbReference>
<dbReference type="Pfam" id="PF00324">
    <property type="entry name" value="AA_permease"/>
    <property type="match status" value="1"/>
</dbReference>
<feature type="transmembrane region" description="Helical" evidence="5">
    <location>
        <begin position="137"/>
        <end position="155"/>
    </location>
</feature>
<feature type="transmembrane region" description="Helical" evidence="5">
    <location>
        <begin position="53"/>
        <end position="76"/>
    </location>
</feature>
<keyword evidence="2 5" id="KW-0812">Transmembrane</keyword>
<evidence type="ECO:0000256" key="3">
    <source>
        <dbReference type="ARBA" id="ARBA00022989"/>
    </source>
</evidence>
<feature type="transmembrane region" description="Helical" evidence="5">
    <location>
        <begin position="417"/>
        <end position="437"/>
    </location>
</feature>